<accession>A0A540V9T1</accession>
<reference evidence="1 2" key="1">
    <citation type="submission" date="2019-06" db="EMBL/GenBank/DDBJ databases">
        <title>Genome sequence of Litorilinea aerophila BAA-2444.</title>
        <authorList>
            <person name="Maclea K.S."/>
            <person name="Maurais E.G."/>
            <person name="Iannazzi L.C."/>
        </authorList>
    </citation>
    <scope>NUCLEOTIDE SEQUENCE [LARGE SCALE GENOMIC DNA]</scope>
    <source>
        <strain evidence="1 2">ATCC BAA-2444</strain>
    </source>
</reference>
<dbReference type="Proteomes" id="UP000317371">
    <property type="component" value="Unassembled WGS sequence"/>
</dbReference>
<dbReference type="InParanoid" id="A0A540V9T1"/>
<evidence type="ECO:0000313" key="2">
    <source>
        <dbReference type="Proteomes" id="UP000317371"/>
    </source>
</evidence>
<dbReference type="InterPro" id="IPR025427">
    <property type="entry name" value="DUF4160"/>
</dbReference>
<sequence length="78" mass="8981">MSPTIDRVGLYRFFFYSGDRSEPPHMHVESERKMAKFWLNPIVPHPPHRGPASFDPALLTLKDFLSRLTKDACGQILL</sequence>
<dbReference type="AlphaFoldDB" id="A0A540V9T1"/>
<protein>
    <submittedName>
        <fullName evidence="1">DUF4160 domain-containing protein</fullName>
    </submittedName>
</protein>
<gene>
    <name evidence="1" type="ORF">FKZ61_23610</name>
</gene>
<dbReference type="RefSeq" id="WP_141612634.1">
    <property type="nucleotide sequence ID" value="NZ_VIGC02000077.1"/>
</dbReference>
<dbReference type="Pfam" id="PF13711">
    <property type="entry name" value="DUF4160"/>
    <property type="match status" value="1"/>
</dbReference>
<organism evidence="1 2">
    <name type="scientific">Litorilinea aerophila</name>
    <dbReference type="NCBI Taxonomy" id="1204385"/>
    <lineage>
        <taxon>Bacteria</taxon>
        <taxon>Bacillati</taxon>
        <taxon>Chloroflexota</taxon>
        <taxon>Caldilineae</taxon>
        <taxon>Caldilineales</taxon>
        <taxon>Caldilineaceae</taxon>
        <taxon>Litorilinea</taxon>
    </lineage>
</organism>
<dbReference type="EMBL" id="VIGC01000079">
    <property type="protein sequence ID" value="TQE92913.1"/>
    <property type="molecule type" value="Genomic_DNA"/>
</dbReference>
<dbReference type="OrthoDB" id="122670at2"/>
<name>A0A540V9T1_9CHLR</name>
<keyword evidence="2" id="KW-1185">Reference proteome</keyword>
<evidence type="ECO:0000313" key="1">
    <source>
        <dbReference type="EMBL" id="TQE92913.1"/>
    </source>
</evidence>
<comment type="caution">
    <text evidence="1">The sequence shown here is derived from an EMBL/GenBank/DDBJ whole genome shotgun (WGS) entry which is preliminary data.</text>
</comment>
<proteinExistence type="predicted"/>